<evidence type="ECO:0000256" key="1">
    <source>
        <dbReference type="ARBA" id="ARBA00004651"/>
    </source>
</evidence>
<dbReference type="InterPro" id="IPR000298">
    <property type="entry name" value="Cyt_c_oxidase-like_su3"/>
</dbReference>
<feature type="transmembrane region" description="Helical" evidence="19">
    <location>
        <begin position="34"/>
        <end position="54"/>
    </location>
</feature>
<dbReference type="InterPro" id="IPR013833">
    <property type="entry name" value="Cyt_c_oxidase_su3_a-hlx"/>
</dbReference>
<keyword evidence="9 19" id="KW-1133">Transmembrane helix</keyword>
<keyword evidence="22" id="KW-1185">Reference proteome</keyword>
<accession>A0ABY4X811</accession>
<evidence type="ECO:0000256" key="16">
    <source>
        <dbReference type="ARBA" id="ARBA00032717"/>
    </source>
</evidence>
<keyword evidence="11 19" id="KW-0472">Membrane</keyword>
<dbReference type="PANTHER" id="PTHR11403:SF2">
    <property type="entry name" value="CYTOCHROME BO(3) UBIQUINOL OXIDASE SUBUNIT 3"/>
    <property type="match status" value="1"/>
</dbReference>
<dbReference type="NCBIfam" id="TIGR02842">
    <property type="entry name" value="CyoC"/>
    <property type="match status" value="1"/>
</dbReference>
<dbReference type="Gene3D" id="1.20.120.80">
    <property type="entry name" value="Cytochrome c oxidase, subunit III, four-helix bundle"/>
    <property type="match status" value="1"/>
</dbReference>
<evidence type="ECO:0000256" key="14">
    <source>
        <dbReference type="ARBA" id="ARBA00031884"/>
    </source>
</evidence>
<comment type="subunit">
    <text evidence="3">Heterooctamer of two A chains, two B chains, two C chains and two D chains.</text>
</comment>
<feature type="region of interest" description="Disordered" evidence="18">
    <location>
        <begin position="1"/>
        <end position="23"/>
    </location>
</feature>
<keyword evidence="8" id="KW-0249">Electron transport</keyword>
<evidence type="ECO:0000256" key="19">
    <source>
        <dbReference type="SAM" id="Phobius"/>
    </source>
</evidence>
<dbReference type="Proteomes" id="UP001056937">
    <property type="component" value="Chromosome 1"/>
</dbReference>
<evidence type="ECO:0000313" key="21">
    <source>
        <dbReference type="EMBL" id="USI73057.1"/>
    </source>
</evidence>
<feature type="transmembrane region" description="Helical" evidence="19">
    <location>
        <begin position="140"/>
        <end position="167"/>
    </location>
</feature>
<dbReference type="CDD" id="cd02863">
    <property type="entry name" value="Ubiquinol_oxidase_III"/>
    <property type="match status" value="1"/>
</dbReference>
<dbReference type="EMBL" id="CP084930">
    <property type="protein sequence ID" value="USI73057.1"/>
    <property type="molecule type" value="Genomic_DNA"/>
</dbReference>
<keyword evidence="7 17" id="KW-0812">Transmembrane</keyword>
<feature type="transmembrane region" description="Helical" evidence="19">
    <location>
        <begin position="102"/>
        <end position="120"/>
    </location>
</feature>
<keyword evidence="5" id="KW-0813">Transport</keyword>
<evidence type="ECO:0000256" key="10">
    <source>
        <dbReference type="ARBA" id="ARBA00023002"/>
    </source>
</evidence>
<dbReference type="InterPro" id="IPR035973">
    <property type="entry name" value="Cyt_c_oxidase_su3-like_sf"/>
</dbReference>
<sequence>MTSTTFDPHALGHGHGHGEEDGHHDQAGTVKLGFWIYLMSDCVLFSGLFASYAVMSTAFAGGPTPRTLFELPYVAVETALLLFSSLSYGIAMIAAHQGRKGMTMAWLVVTALLGLGFIGMEVNEFAKLIAEGAGPDRSGWLSSFFALVGTHGLHVTAGLVWMTVMLVQLAKFGLNDMTLRRLTCLSLFWHFLDVVWIGVFSFVYLMGVSA</sequence>
<reference evidence="21" key="1">
    <citation type="journal article" date="2022" name="Toxins">
        <title>Genomic Analysis of Sphingopyxis sp. USTB-05 for Biodegrading Cyanobacterial Hepatotoxins.</title>
        <authorList>
            <person name="Liu C."/>
            <person name="Xu Q."/>
            <person name="Zhao Z."/>
            <person name="Zhang H."/>
            <person name="Liu X."/>
            <person name="Yin C."/>
            <person name="Liu Y."/>
            <person name="Yan H."/>
        </authorList>
    </citation>
    <scope>NUCLEOTIDE SEQUENCE</scope>
    <source>
        <strain evidence="21">NBD5</strain>
    </source>
</reference>
<evidence type="ECO:0000256" key="6">
    <source>
        <dbReference type="ARBA" id="ARBA00022475"/>
    </source>
</evidence>
<evidence type="ECO:0000256" key="5">
    <source>
        <dbReference type="ARBA" id="ARBA00022448"/>
    </source>
</evidence>
<evidence type="ECO:0000256" key="7">
    <source>
        <dbReference type="ARBA" id="ARBA00022692"/>
    </source>
</evidence>
<dbReference type="InterPro" id="IPR014206">
    <property type="entry name" value="Cyt_c_ubiqinol_oxidase_su3"/>
</dbReference>
<evidence type="ECO:0000313" key="22">
    <source>
        <dbReference type="Proteomes" id="UP001056937"/>
    </source>
</evidence>
<feature type="transmembrane region" description="Helical" evidence="19">
    <location>
        <begin position="187"/>
        <end position="207"/>
    </location>
</feature>
<comment type="subcellular location">
    <subcellularLocation>
        <location evidence="1 17">Cell membrane</location>
        <topology evidence="1 17">Multi-pass membrane protein</topology>
    </subcellularLocation>
</comment>
<gene>
    <name evidence="21" type="primary">cyoC</name>
    <name evidence="21" type="ORF">LHA26_00835</name>
</gene>
<feature type="transmembrane region" description="Helical" evidence="19">
    <location>
        <begin position="74"/>
        <end position="95"/>
    </location>
</feature>
<keyword evidence="6" id="KW-1003">Cell membrane</keyword>
<feature type="domain" description="Heme-copper oxidase subunit III family profile" evidence="20">
    <location>
        <begin position="30"/>
        <end position="208"/>
    </location>
</feature>
<protein>
    <recommendedName>
        <fullName evidence="4">Cytochrome bo(3) ubiquinol oxidase subunit 3</fullName>
    </recommendedName>
    <alternativeName>
        <fullName evidence="15">Cytochrome o ubiquinol oxidase subunit 3</fullName>
    </alternativeName>
    <alternativeName>
        <fullName evidence="13">Oxidase bo(3) subunit 3</fullName>
    </alternativeName>
    <alternativeName>
        <fullName evidence="16">Ubiquinol oxidase polypeptide III</fullName>
    </alternativeName>
    <alternativeName>
        <fullName evidence="14">Ubiquinol oxidase subunit 3</fullName>
    </alternativeName>
</protein>
<evidence type="ECO:0000256" key="15">
    <source>
        <dbReference type="ARBA" id="ARBA00032189"/>
    </source>
</evidence>
<comment type="similarity">
    <text evidence="2 17">Belongs to the cytochrome c oxidase subunit 3 family.</text>
</comment>
<dbReference type="PROSITE" id="PS50253">
    <property type="entry name" value="COX3"/>
    <property type="match status" value="1"/>
</dbReference>
<evidence type="ECO:0000256" key="8">
    <source>
        <dbReference type="ARBA" id="ARBA00022982"/>
    </source>
</evidence>
<evidence type="ECO:0000256" key="2">
    <source>
        <dbReference type="ARBA" id="ARBA00010581"/>
    </source>
</evidence>
<evidence type="ECO:0000256" key="17">
    <source>
        <dbReference type="RuleBase" id="RU003376"/>
    </source>
</evidence>
<evidence type="ECO:0000256" key="13">
    <source>
        <dbReference type="ARBA" id="ARBA00030072"/>
    </source>
</evidence>
<dbReference type="SUPFAM" id="SSF81452">
    <property type="entry name" value="Cytochrome c oxidase subunit III-like"/>
    <property type="match status" value="1"/>
</dbReference>
<keyword evidence="10" id="KW-0560">Oxidoreductase</keyword>
<dbReference type="RefSeq" id="WP_252166868.1">
    <property type="nucleotide sequence ID" value="NZ_CP084930.1"/>
</dbReference>
<dbReference type="InterPro" id="IPR033946">
    <property type="entry name" value="Ubiquinol_oxase_su3_dom"/>
</dbReference>
<name>A0ABY4X811_9SPHN</name>
<evidence type="ECO:0000256" key="11">
    <source>
        <dbReference type="ARBA" id="ARBA00023136"/>
    </source>
</evidence>
<evidence type="ECO:0000256" key="18">
    <source>
        <dbReference type="SAM" id="MobiDB-lite"/>
    </source>
</evidence>
<dbReference type="Pfam" id="PF00510">
    <property type="entry name" value="COX3"/>
    <property type="match status" value="1"/>
</dbReference>
<evidence type="ECO:0000256" key="3">
    <source>
        <dbReference type="ARBA" id="ARBA00011700"/>
    </source>
</evidence>
<organism evidence="21 22">
    <name type="scientific">Sphingomonas morindae</name>
    <dbReference type="NCBI Taxonomy" id="1541170"/>
    <lineage>
        <taxon>Bacteria</taxon>
        <taxon>Pseudomonadati</taxon>
        <taxon>Pseudomonadota</taxon>
        <taxon>Alphaproteobacteria</taxon>
        <taxon>Sphingomonadales</taxon>
        <taxon>Sphingomonadaceae</taxon>
        <taxon>Sphingomonas</taxon>
    </lineage>
</organism>
<evidence type="ECO:0000256" key="9">
    <source>
        <dbReference type="ARBA" id="ARBA00022989"/>
    </source>
</evidence>
<dbReference type="InterPro" id="IPR024791">
    <property type="entry name" value="Cyt_c/ubiquinol_Oxase_su3"/>
</dbReference>
<evidence type="ECO:0000256" key="4">
    <source>
        <dbReference type="ARBA" id="ARBA00014687"/>
    </source>
</evidence>
<dbReference type="PANTHER" id="PTHR11403">
    <property type="entry name" value="CYTOCHROME C OXIDASE SUBUNIT III"/>
    <property type="match status" value="1"/>
</dbReference>
<proteinExistence type="inferred from homology"/>
<evidence type="ECO:0000256" key="12">
    <source>
        <dbReference type="ARBA" id="ARBA00025694"/>
    </source>
</evidence>
<comment type="function">
    <text evidence="12">Cytochrome bo(3) ubiquinol terminal oxidase is the component of the aerobic respiratory chain of E.coli that predominates when cells are grown at high aeration. Has proton pump activity across the membrane in addition to electron transfer, pumping 2 protons/electron.</text>
</comment>
<evidence type="ECO:0000259" key="20">
    <source>
        <dbReference type="PROSITE" id="PS50253"/>
    </source>
</evidence>